<name>A0AAQ3NMX7_VIGMU</name>
<accession>A0AAQ3NMX7</accession>
<protein>
    <submittedName>
        <fullName evidence="2">Uncharacterized protein</fullName>
    </submittedName>
</protein>
<evidence type="ECO:0000313" key="2">
    <source>
        <dbReference type="EMBL" id="WVZ12755.1"/>
    </source>
</evidence>
<gene>
    <name evidence="2" type="ORF">V8G54_017285</name>
</gene>
<organism evidence="2 3">
    <name type="scientific">Vigna mungo</name>
    <name type="common">Black gram</name>
    <name type="synonym">Phaseolus mungo</name>
    <dbReference type="NCBI Taxonomy" id="3915"/>
    <lineage>
        <taxon>Eukaryota</taxon>
        <taxon>Viridiplantae</taxon>
        <taxon>Streptophyta</taxon>
        <taxon>Embryophyta</taxon>
        <taxon>Tracheophyta</taxon>
        <taxon>Spermatophyta</taxon>
        <taxon>Magnoliopsida</taxon>
        <taxon>eudicotyledons</taxon>
        <taxon>Gunneridae</taxon>
        <taxon>Pentapetalae</taxon>
        <taxon>rosids</taxon>
        <taxon>fabids</taxon>
        <taxon>Fabales</taxon>
        <taxon>Fabaceae</taxon>
        <taxon>Papilionoideae</taxon>
        <taxon>50 kb inversion clade</taxon>
        <taxon>NPAAA clade</taxon>
        <taxon>indigoferoid/millettioid clade</taxon>
        <taxon>Phaseoleae</taxon>
        <taxon>Vigna</taxon>
    </lineage>
</organism>
<keyword evidence="3" id="KW-1185">Reference proteome</keyword>
<reference evidence="2 3" key="1">
    <citation type="journal article" date="2023" name="Life. Sci Alliance">
        <title>Evolutionary insights into 3D genome organization and epigenetic landscape of Vigna mungo.</title>
        <authorList>
            <person name="Junaid A."/>
            <person name="Singh B."/>
            <person name="Bhatia S."/>
        </authorList>
    </citation>
    <scope>NUCLEOTIDE SEQUENCE [LARGE SCALE GENOMIC DNA]</scope>
    <source>
        <strain evidence="2">Urdbean</strain>
    </source>
</reference>
<dbReference type="Proteomes" id="UP001374535">
    <property type="component" value="Chromosome 5"/>
</dbReference>
<evidence type="ECO:0000256" key="1">
    <source>
        <dbReference type="SAM" id="MobiDB-lite"/>
    </source>
</evidence>
<dbReference type="AlphaFoldDB" id="A0AAQ3NMX7"/>
<feature type="region of interest" description="Disordered" evidence="1">
    <location>
        <begin position="38"/>
        <end position="59"/>
    </location>
</feature>
<evidence type="ECO:0000313" key="3">
    <source>
        <dbReference type="Proteomes" id="UP001374535"/>
    </source>
</evidence>
<proteinExistence type="predicted"/>
<sequence>MKSIIERYNACKEGQHHQINPEAEVKANDGRTTLWSECQKPTRSRESIGNEPPRCPYEKGQEQILKDEIQELNRKGNLIFQENVELYKKVYGTTDTATTSRNAFVPLPFGIHAGGPPQELVQLQLCQPEQEAYETSDTATK</sequence>
<dbReference type="EMBL" id="CP144696">
    <property type="protein sequence ID" value="WVZ12755.1"/>
    <property type="molecule type" value="Genomic_DNA"/>
</dbReference>